<keyword evidence="4" id="KW-1185">Reference proteome</keyword>
<gene>
    <name evidence="3" type="ORF">BIV57_05090</name>
</gene>
<comment type="caution">
    <text evidence="3">The sequence shown here is derived from an EMBL/GenBank/DDBJ whole genome shotgun (WGS) entry which is preliminary data.</text>
</comment>
<dbReference type="PANTHER" id="PTHR43003:SF6">
    <property type="entry name" value="DNA GLYCOSYLASE"/>
    <property type="match status" value="1"/>
</dbReference>
<protein>
    <submittedName>
        <fullName evidence="3">3-methyladenine DNA glycosylase</fullName>
    </submittedName>
</protein>
<evidence type="ECO:0000256" key="1">
    <source>
        <dbReference type="ARBA" id="ARBA00022763"/>
    </source>
</evidence>
<dbReference type="GO" id="GO:0006285">
    <property type="term" value="P:base-excision repair, AP site formation"/>
    <property type="evidence" value="ECO:0007669"/>
    <property type="project" value="TreeGrafter"/>
</dbReference>
<reference evidence="3 4" key="1">
    <citation type="submission" date="2016-10" db="EMBL/GenBank/DDBJ databases">
        <title>Genome sequence of Streptomyces gilvigriseus MUSC 26.</title>
        <authorList>
            <person name="Lee L.-H."/>
            <person name="Ser H.-L."/>
        </authorList>
    </citation>
    <scope>NUCLEOTIDE SEQUENCE [LARGE SCALE GENOMIC DNA]</scope>
    <source>
        <strain evidence="3 4">MUSC 26</strain>
    </source>
</reference>
<dbReference type="GO" id="GO:0032993">
    <property type="term" value="C:protein-DNA complex"/>
    <property type="evidence" value="ECO:0007669"/>
    <property type="project" value="TreeGrafter"/>
</dbReference>
<dbReference type="GO" id="GO:0043916">
    <property type="term" value="F:DNA-7-methylguanine glycosylase activity"/>
    <property type="evidence" value="ECO:0007669"/>
    <property type="project" value="TreeGrafter"/>
</dbReference>
<proteinExistence type="predicted"/>
<dbReference type="GO" id="GO:0008725">
    <property type="term" value="F:DNA-3-methyladenine glycosylase activity"/>
    <property type="evidence" value="ECO:0007669"/>
    <property type="project" value="TreeGrafter"/>
</dbReference>
<dbReference type="InterPro" id="IPR011257">
    <property type="entry name" value="DNA_glycosylase"/>
</dbReference>
<dbReference type="OrthoDB" id="5501430at2"/>
<keyword evidence="1" id="KW-0227">DNA damage</keyword>
<sequence>MVEWTPVSAPAPQPATRVHRPAAPVDVPRTLGVLRRGPADPSFRLAPDGAVWRVSRTPDGPGTLRVTARPADGEVRGEAWGPGAGWLLDALPDLVGAADAEGSTGFVPRHPVIAEAHRRHPGLRLCRTGLVVEALVPAVLEQKVTTVEAYRGWRLLLARFGEPAPGPVPDPRMRTPLPAAAWLKVPSWEWHRAGVDARRAGTVMRAVRVAAALERTAALTAEEAAAKLRTLPGIGIWTAAETLQRSHGAADLVSVGDLHLPRTVGRELAGVPDGDDALMVRLLAVYAGQRQRAVRLLLSGSRRPPRHIPRQPIRDFRRM</sequence>
<accession>A0A1J7BIX5</accession>
<dbReference type="PANTHER" id="PTHR43003">
    <property type="entry name" value="DNA-3-METHYLADENINE GLYCOSYLASE"/>
    <property type="match status" value="1"/>
</dbReference>
<dbReference type="InterPro" id="IPR051912">
    <property type="entry name" value="Alkylbase_DNA_Glycosylase/TA"/>
</dbReference>
<dbReference type="AlphaFoldDB" id="A0A1J7BIX5"/>
<dbReference type="GO" id="GO:0005737">
    <property type="term" value="C:cytoplasm"/>
    <property type="evidence" value="ECO:0007669"/>
    <property type="project" value="TreeGrafter"/>
</dbReference>
<dbReference type="RefSeq" id="WP_071655446.1">
    <property type="nucleotide sequence ID" value="NZ_MLCF01000017.1"/>
</dbReference>
<organism evidence="3 4">
    <name type="scientific">Mangrovactinospora gilvigrisea</name>
    <dbReference type="NCBI Taxonomy" id="1428644"/>
    <lineage>
        <taxon>Bacteria</taxon>
        <taxon>Bacillati</taxon>
        <taxon>Actinomycetota</taxon>
        <taxon>Actinomycetes</taxon>
        <taxon>Kitasatosporales</taxon>
        <taxon>Streptomycetaceae</taxon>
        <taxon>Mangrovactinospora</taxon>
    </lineage>
</organism>
<dbReference type="Proteomes" id="UP000243342">
    <property type="component" value="Unassembled WGS sequence"/>
</dbReference>
<dbReference type="EMBL" id="MLCF01000017">
    <property type="protein sequence ID" value="OIV38627.1"/>
    <property type="molecule type" value="Genomic_DNA"/>
</dbReference>
<dbReference type="GO" id="GO:0006307">
    <property type="term" value="P:DNA alkylation repair"/>
    <property type="evidence" value="ECO:0007669"/>
    <property type="project" value="TreeGrafter"/>
</dbReference>
<name>A0A1J7BIX5_9ACTN</name>
<evidence type="ECO:0000313" key="3">
    <source>
        <dbReference type="EMBL" id="OIV38627.1"/>
    </source>
</evidence>
<evidence type="ECO:0000313" key="4">
    <source>
        <dbReference type="Proteomes" id="UP000243342"/>
    </source>
</evidence>
<dbReference type="GO" id="GO:0032131">
    <property type="term" value="F:alkylated DNA binding"/>
    <property type="evidence" value="ECO:0007669"/>
    <property type="project" value="TreeGrafter"/>
</dbReference>
<keyword evidence="2" id="KW-0234">DNA repair</keyword>
<dbReference type="STRING" id="1428644.BIV57_05090"/>
<dbReference type="Gene3D" id="1.10.340.30">
    <property type="entry name" value="Hypothetical protein, domain 2"/>
    <property type="match status" value="1"/>
</dbReference>
<evidence type="ECO:0000256" key="2">
    <source>
        <dbReference type="ARBA" id="ARBA00023204"/>
    </source>
</evidence>
<dbReference type="SUPFAM" id="SSF48150">
    <property type="entry name" value="DNA-glycosylase"/>
    <property type="match status" value="1"/>
</dbReference>